<dbReference type="AlphaFoldDB" id="A0A1Y2L1E2"/>
<dbReference type="STRING" id="1293891.TMES_08505"/>
<dbReference type="InterPro" id="IPR050266">
    <property type="entry name" value="AB_hydrolase_sf"/>
</dbReference>
<dbReference type="PRINTS" id="PR00111">
    <property type="entry name" value="ABHYDROLASE"/>
</dbReference>
<dbReference type="SUPFAM" id="SSF53474">
    <property type="entry name" value="alpha/beta-Hydrolases"/>
    <property type="match status" value="1"/>
</dbReference>
<evidence type="ECO:0000313" key="2">
    <source>
        <dbReference type="EMBL" id="OSQ39049.1"/>
    </source>
</evidence>
<feature type="domain" description="AB hydrolase-1" evidence="1">
    <location>
        <begin position="42"/>
        <end position="218"/>
    </location>
</feature>
<evidence type="ECO:0000259" key="1">
    <source>
        <dbReference type="Pfam" id="PF12697"/>
    </source>
</evidence>
<dbReference type="Pfam" id="PF12697">
    <property type="entry name" value="Abhydrolase_6"/>
    <property type="match status" value="1"/>
</dbReference>
<gene>
    <name evidence="2" type="ORF">TMES_08505</name>
</gene>
<comment type="caution">
    <text evidence="2">The sequence shown here is derived from an EMBL/GenBank/DDBJ whole genome shotgun (WGS) entry which is preliminary data.</text>
</comment>
<reference evidence="2 3" key="1">
    <citation type="submission" date="2014-03" db="EMBL/GenBank/DDBJ databases">
        <title>The draft genome sequence of Thalassospira mesophila JCM 18969.</title>
        <authorList>
            <person name="Lai Q."/>
            <person name="Shao Z."/>
        </authorList>
    </citation>
    <scope>NUCLEOTIDE SEQUENCE [LARGE SCALE GENOMIC DNA]</scope>
    <source>
        <strain evidence="2 3">JCM 18969</strain>
    </source>
</reference>
<dbReference type="InterPro" id="IPR029058">
    <property type="entry name" value="AB_hydrolase_fold"/>
</dbReference>
<dbReference type="Gene3D" id="3.40.50.1820">
    <property type="entry name" value="alpha/beta hydrolase"/>
    <property type="match status" value="1"/>
</dbReference>
<dbReference type="OrthoDB" id="5491135at2"/>
<dbReference type="Proteomes" id="UP000193391">
    <property type="component" value="Unassembled WGS sequence"/>
</dbReference>
<dbReference type="PANTHER" id="PTHR43798">
    <property type="entry name" value="MONOACYLGLYCEROL LIPASE"/>
    <property type="match status" value="1"/>
</dbReference>
<proteinExistence type="predicted"/>
<dbReference type="EMBL" id="JFKA01000003">
    <property type="protein sequence ID" value="OSQ39049.1"/>
    <property type="molecule type" value="Genomic_DNA"/>
</dbReference>
<accession>A0A1Y2L1E2</accession>
<name>A0A1Y2L1E2_9PROT</name>
<organism evidence="2 3">
    <name type="scientific">Thalassospira mesophila</name>
    <dbReference type="NCBI Taxonomy" id="1293891"/>
    <lineage>
        <taxon>Bacteria</taxon>
        <taxon>Pseudomonadati</taxon>
        <taxon>Pseudomonadota</taxon>
        <taxon>Alphaproteobacteria</taxon>
        <taxon>Rhodospirillales</taxon>
        <taxon>Thalassospiraceae</taxon>
        <taxon>Thalassospira</taxon>
    </lineage>
</organism>
<sequence>MLADARLWGETLPFLGNRNAGGMVQPYFMDVSAGDSIGHMADQVLAQMPGRFALVGMSMGGYVAFEILRRCPGRVSHLMLVNTRAGADDAATRRRRLLLARLAAQQPVFRGFNDAILDQALHPDNRHQPRLLALLDDMAQNLGRDVFRRQQIAVANRPDFTALLSNITIPCHVMWGDGDNMIPAPVQHQMAQGISGAQFSQIAGAGHYVPLEAPAAFASGLLALLAR</sequence>
<dbReference type="InterPro" id="IPR000073">
    <property type="entry name" value="AB_hydrolase_1"/>
</dbReference>
<keyword evidence="3" id="KW-1185">Reference proteome</keyword>
<evidence type="ECO:0000313" key="3">
    <source>
        <dbReference type="Proteomes" id="UP000193391"/>
    </source>
</evidence>
<protein>
    <recommendedName>
        <fullName evidence="1">AB hydrolase-1 domain-containing protein</fullName>
    </recommendedName>
</protein>